<feature type="domain" description="IraD/Gp25-like" evidence="1">
    <location>
        <begin position="35"/>
        <end position="124"/>
    </location>
</feature>
<name>A0ABP3U9T4_9FLAO</name>
<sequence length="141" mass="16096">MIMDTNTSFLGTGWGFPPEFVKEGNESGKVAMLSDESDIKSSLEVLLSTRLGERVMVPNYGCNLDELLFKPLNLTLKTFVRELIKNAILYYEPRIDAEKIQIDQTNELDGELLINIDYRIRATNARNNLVFPFYKQEGTNI</sequence>
<comment type="caution">
    <text evidence="2">The sequence shown here is derived from an EMBL/GenBank/DDBJ whole genome shotgun (WGS) entry which is preliminary data.</text>
</comment>
<accession>A0ABP3U9T4</accession>
<dbReference type="Gene3D" id="3.10.450.40">
    <property type="match status" value="1"/>
</dbReference>
<evidence type="ECO:0000313" key="3">
    <source>
        <dbReference type="Proteomes" id="UP001501758"/>
    </source>
</evidence>
<organism evidence="2 3">
    <name type="scientific">Aquimarina litoralis</name>
    <dbReference type="NCBI Taxonomy" id="584605"/>
    <lineage>
        <taxon>Bacteria</taxon>
        <taxon>Pseudomonadati</taxon>
        <taxon>Bacteroidota</taxon>
        <taxon>Flavobacteriia</taxon>
        <taxon>Flavobacteriales</taxon>
        <taxon>Flavobacteriaceae</taxon>
        <taxon>Aquimarina</taxon>
    </lineage>
</organism>
<evidence type="ECO:0000313" key="2">
    <source>
        <dbReference type="EMBL" id="GAA0727923.1"/>
    </source>
</evidence>
<dbReference type="SUPFAM" id="SSF160719">
    <property type="entry name" value="gpW/gp25-like"/>
    <property type="match status" value="1"/>
</dbReference>
<evidence type="ECO:0000259" key="1">
    <source>
        <dbReference type="Pfam" id="PF04965"/>
    </source>
</evidence>
<protein>
    <submittedName>
        <fullName evidence="2">GPW/gp25 family protein</fullName>
    </submittedName>
</protein>
<dbReference type="Pfam" id="PF04965">
    <property type="entry name" value="GPW_gp25"/>
    <property type="match status" value="1"/>
</dbReference>
<gene>
    <name evidence="2" type="ORF">GCM10009430_36550</name>
</gene>
<dbReference type="Proteomes" id="UP001501758">
    <property type="component" value="Unassembled WGS sequence"/>
</dbReference>
<dbReference type="EMBL" id="BAAAGE010000003">
    <property type="protein sequence ID" value="GAA0727923.1"/>
    <property type="molecule type" value="Genomic_DNA"/>
</dbReference>
<keyword evidence="3" id="KW-1185">Reference proteome</keyword>
<proteinExistence type="predicted"/>
<reference evidence="3" key="1">
    <citation type="journal article" date="2019" name="Int. J. Syst. Evol. Microbiol.">
        <title>The Global Catalogue of Microorganisms (GCM) 10K type strain sequencing project: providing services to taxonomists for standard genome sequencing and annotation.</title>
        <authorList>
            <consortium name="The Broad Institute Genomics Platform"/>
            <consortium name="The Broad Institute Genome Sequencing Center for Infectious Disease"/>
            <person name="Wu L."/>
            <person name="Ma J."/>
        </authorList>
    </citation>
    <scope>NUCLEOTIDE SEQUENCE [LARGE SCALE GENOMIC DNA]</scope>
    <source>
        <strain evidence="3">JCM 15974</strain>
    </source>
</reference>
<dbReference type="InterPro" id="IPR007048">
    <property type="entry name" value="IraD/Gp25-like"/>
</dbReference>